<keyword evidence="9" id="KW-1185">Reference proteome</keyword>
<reference evidence="8 9" key="1">
    <citation type="submission" date="2016-07" db="EMBL/GenBank/DDBJ databases">
        <title>Pervasive Adenine N6-methylation of Active Genes in Fungi.</title>
        <authorList>
            <consortium name="DOE Joint Genome Institute"/>
            <person name="Mondo S.J."/>
            <person name="Dannebaum R.O."/>
            <person name="Kuo R.C."/>
            <person name="Labutti K."/>
            <person name="Haridas S."/>
            <person name="Kuo A."/>
            <person name="Salamov A."/>
            <person name="Ahrendt S.R."/>
            <person name="Lipzen A."/>
            <person name="Sullivan W."/>
            <person name="Andreopoulos W.B."/>
            <person name="Clum A."/>
            <person name="Lindquist E."/>
            <person name="Daum C."/>
            <person name="Ramamoorthy G.K."/>
            <person name="Gryganskyi A."/>
            <person name="Culley D."/>
            <person name="Magnuson J.K."/>
            <person name="James T.Y."/>
            <person name="O'Malley M.A."/>
            <person name="Stajich J.E."/>
            <person name="Spatafora J.W."/>
            <person name="Visel A."/>
            <person name="Grigoriev I.V."/>
        </authorList>
    </citation>
    <scope>NUCLEOTIDE SEQUENCE [LARGE SCALE GENOMIC DNA]</scope>
    <source>
        <strain evidence="8 9">12-1054</strain>
    </source>
</reference>
<dbReference type="PANTHER" id="PTHR12049:SF7">
    <property type="entry name" value="PROTEIN ARGININE METHYLTRANSFERASE NDUFAF7, MITOCHONDRIAL"/>
    <property type="match status" value="1"/>
</dbReference>
<dbReference type="Proteomes" id="UP000193685">
    <property type="component" value="Unassembled WGS sequence"/>
</dbReference>
<dbReference type="Gene3D" id="3.40.50.12710">
    <property type="match status" value="1"/>
</dbReference>
<comment type="caution">
    <text evidence="8">The sequence shown here is derived from an EMBL/GenBank/DDBJ whole genome shotgun (WGS) entry which is preliminary data.</text>
</comment>
<evidence type="ECO:0000256" key="7">
    <source>
        <dbReference type="RuleBase" id="RU364114"/>
    </source>
</evidence>
<evidence type="ECO:0000256" key="5">
    <source>
        <dbReference type="ARBA" id="ARBA00023128"/>
    </source>
</evidence>
<dbReference type="GO" id="GO:0032981">
    <property type="term" value="P:mitochondrial respiratory chain complex I assembly"/>
    <property type="evidence" value="ECO:0007669"/>
    <property type="project" value="TreeGrafter"/>
</dbReference>
<dbReference type="EC" id="2.1.1.320" evidence="7"/>
<dbReference type="GO" id="GO:0032259">
    <property type="term" value="P:methylation"/>
    <property type="evidence" value="ECO:0007669"/>
    <property type="project" value="UniProtKB-KW"/>
</dbReference>
<dbReference type="Pfam" id="PF02636">
    <property type="entry name" value="Methyltransf_28"/>
    <property type="match status" value="1"/>
</dbReference>
<dbReference type="AlphaFoldDB" id="A0A1Y2FCG9"/>
<evidence type="ECO:0000256" key="6">
    <source>
        <dbReference type="ARBA" id="ARBA00048612"/>
    </source>
</evidence>
<keyword evidence="3 7" id="KW-0489">Methyltransferase</keyword>
<dbReference type="RefSeq" id="XP_040724977.1">
    <property type="nucleotide sequence ID" value="XM_040867813.1"/>
</dbReference>
<comment type="catalytic activity">
    <reaction evidence="6 7">
        <text>L-arginyl-[protein] + 2 S-adenosyl-L-methionine = N(omega),N(omega)'-dimethyl-L-arginyl-[protein] + 2 S-adenosyl-L-homocysteine + 2 H(+)</text>
        <dbReference type="Rhea" id="RHEA:48108"/>
        <dbReference type="Rhea" id="RHEA-COMP:10532"/>
        <dbReference type="Rhea" id="RHEA-COMP:11992"/>
        <dbReference type="ChEBI" id="CHEBI:15378"/>
        <dbReference type="ChEBI" id="CHEBI:29965"/>
        <dbReference type="ChEBI" id="CHEBI:57856"/>
        <dbReference type="ChEBI" id="CHEBI:59789"/>
        <dbReference type="ChEBI" id="CHEBI:88221"/>
        <dbReference type="EC" id="2.1.1.320"/>
    </reaction>
</comment>
<dbReference type="SUPFAM" id="SSF53335">
    <property type="entry name" value="S-adenosyl-L-methionine-dependent methyltransferases"/>
    <property type="match status" value="1"/>
</dbReference>
<dbReference type="EMBL" id="MCFI01000011">
    <property type="protein sequence ID" value="ORY81601.1"/>
    <property type="molecule type" value="Genomic_DNA"/>
</dbReference>
<evidence type="ECO:0000256" key="3">
    <source>
        <dbReference type="ARBA" id="ARBA00022603"/>
    </source>
</evidence>
<comment type="similarity">
    <text evidence="2 7">Belongs to the NDUFAF7 family.</text>
</comment>
<evidence type="ECO:0000256" key="2">
    <source>
        <dbReference type="ARBA" id="ARBA00005891"/>
    </source>
</evidence>
<dbReference type="FunFam" id="3.40.50.12710:FF:000008">
    <property type="entry name" value="Protein arginine methyltransferase NDUFAF7"/>
    <property type="match status" value="1"/>
</dbReference>
<accession>A0A1Y2FCG9</accession>
<name>A0A1Y2FCG9_PROLT</name>
<evidence type="ECO:0000313" key="9">
    <source>
        <dbReference type="Proteomes" id="UP000193685"/>
    </source>
</evidence>
<keyword evidence="4 7" id="KW-0808">Transferase</keyword>
<dbReference type="GO" id="GO:0035243">
    <property type="term" value="F:protein-arginine omega-N symmetric methyltransferase activity"/>
    <property type="evidence" value="ECO:0007669"/>
    <property type="project" value="UniProtKB-EC"/>
</dbReference>
<protein>
    <recommendedName>
        <fullName evidence="7">Protein arginine methyltransferase NDUFAF7</fullName>
        <ecNumber evidence="7">2.1.1.320</ecNumber>
    </recommendedName>
</protein>
<dbReference type="InterPro" id="IPR038375">
    <property type="entry name" value="NDUFAF7_sf"/>
</dbReference>
<organism evidence="8 9">
    <name type="scientific">Protomyces lactucae-debilis</name>
    <dbReference type="NCBI Taxonomy" id="2754530"/>
    <lineage>
        <taxon>Eukaryota</taxon>
        <taxon>Fungi</taxon>
        <taxon>Dikarya</taxon>
        <taxon>Ascomycota</taxon>
        <taxon>Taphrinomycotina</taxon>
        <taxon>Taphrinomycetes</taxon>
        <taxon>Taphrinales</taxon>
        <taxon>Protomycetaceae</taxon>
        <taxon>Protomyces</taxon>
    </lineage>
</organism>
<proteinExistence type="inferred from homology"/>
<dbReference type="GeneID" id="63784412"/>
<dbReference type="OrthoDB" id="5595109at2759"/>
<dbReference type="InterPro" id="IPR003788">
    <property type="entry name" value="NDUFAF7"/>
</dbReference>
<gene>
    <name evidence="8" type="ORF">BCR37DRAFT_348030</name>
</gene>
<sequence length="454" mass="49860">MLSHGQYYKLVKISTPALKTCACCHTRGLHSLLLPPRGRSASTSASASQTKTRFDTLAKQLAEVVKTTGPISIAAYMRQCLTHPELGYYTQQTPFGKHGDFVTSPEVSQMFGELVGIWFVTEWMALSKPSVINLIELGPGKGTLLDDMLRAGAKFKAFLQALKCIHLLEASDKLREIQHALVGDGSPIDKSDDLIWHGKSKYGPGICWHADLSTIPKDLSHPMIIAHEFFDAMPIHAFERTEKDWKELLVDTKNVSTVVPAPASESEVDPSFHLTLSKSPSPHGKMLQSPRFECLKPPARVEVSPDSINVAIKLSEIMGGQNQGSALIIDYGPKDTIPVDTLRGIRAHKIVSPFIDPGKVDLSADVDFKAIAEAFQQQGGIYAHGPVEQGHWLHRLGIGARATVLARNAKMESDRKRIEGEYKRLVESVAMGKVYKVMAITTRDVTPCGFETDT</sequence>
<dbReference type="OMA" id="YYHPQRN"/>
<comment type="subcellular location">
    <subcellularLocation>
        <location evidence="1 7">Mitochondrion</location>
    </subcellularLocation>
</comment>
<keyword evidence="5 7" id="KW-0496">Mitochondrion</keyword>
<dbReference type="PANTHER" id="PTHR12049">
    <property type="entry name" value="PROTEIN ARGININE METHYLTRANSFERASE NDUFAF7, MITOCHONDRIAL"/>
    <property type="match status" value="1"/>
</dbReference>
<evidence type="ECO:0000256" key="1">
    <source>
        <dbReference type="ARBA" id="ARBA00004173"/>
    </source>
</evidence>
<dbReference type="InterPro" id="IPR029063">
    <property type="entry name" value="SAM-dependent_MTases_sf"/>
</dbReference>
<dbReference type="STRING" id="56484.A0A1Y2FCG9"/>
<evidence type="ECO:0000256" key="4">
    <source>
        <dbReference type="ARBA" id="ARBA00022679"/>
    </source>
</evidence>
<dbReference type="GO" id="GO:0005739">
    <property type="term" value="C:mitochondrion"/>
    <property type="evidence" value="ECO:0007669"/>
    <property type="project" value="UniProtKB-SubCell"/>
</dbReference>
<evidence type="ECO:0000313" key="8">
    <source>
        <dbReference type="EMBL" id="ORY81601.1"/>
    </source>
</evidence>
<comment type="function">
    <text evidence="7">Arginine methyltransferase involved in the assembly or stability of mitochondrial NADH:ubiquinone oxidoreductase complex (complex I).</text>
</comment>